<sequence length="171" mass="19358">MVCKQRKFTFSSSTAVVNRELSLTPEKSRRFPEWFGGYLSGFRSHNAFILDQNGVLRIDCHQCSRSSSFAGGCCLQMDTESKPELPAGPIGLPFVGYLPFLMKEGYKKVWNLSKKYGDLFCRQEIVHEWHLITNASSSGNSSQGRPREDDLDWRSDEGGNAGRQFSSYQIK</sequence>
<dbReference type="GO" id="GO:0020037">
    <property type="term" value="F:heme binding"/>
    <property type="evidence" value="ECO:0007669"/>
    <property type="project" value="InterPro"/>
</dbReference>
<dbReference type="Gene3D" id="1.10.630.10">
    <property type="entry name" value="Cytochrome P450"/>
    <property type="match status" value="1"/>
</dbReference>
<dbReference type="EMBL" id="BPLR01004311">
    <property type="protein sequence ID" value="GIX93912.1"/>
    <property type="molecule type" value="Genomic_DNA"/>
</dbReference>
<evidence type="ECO:0000313" key="4">
    <source>
        <dbReference type="Proteomes" id="UP001054945"/>
    </source>
</evidence>
<evidence type="ECO:0000313" key="3">
    <source>
        <dbReference type="EMBL" id="GIX93912.1"/>
    </source>
</evidence>
<feature type="compositionally biased region" description="Basic and acidic residues" evidence="2">
    <location>
        <begin position="145"/>
        <end position="157"/>
    </location>
</feature>
<dbReference type="InterPro" id="IPR036396">
    <property type="entry name" value="Cyt_P450_sf"/>
</dbReference>
<reference evidence="3 4" key="1">
    <citation type="submission" date="2021-06" db="EMBL/GenBank/DDBJ databases">
        <title>Caerostris extrusa draft genome.</title>
        <authorList>
            <person name="Kono N."/>
            <person name="Arakawa K."/>
        </authorList>
    </citation>
    <scope>NUCLEOTIDE SEQUENCE [LARGE SCALE GENOMIC DNA]</scope>
</reference>
<keyword evidence="1" id="KW-0503">Monooxygenase</keyword>
<dbReference type="AlphaFoldDB" id="A0AAV4PFK4"/>
<keyword evidence="1" id="KW-0560">Oxidoreductase</keyword>
<evidence type="ECO:0000256" key="2">
    <source>
        <dbReference type="SAM" id="MobiDB-lite"/>
    </source>
</evidence>
<name>A0AAV4PFK4_CAEEX</name>
<comment type="caution">
    <text evidence="3">The sequence shown here is derived from an EMBL/GenBank/DDBJ whole genome shotgun (WGS) entry which is preliminary data.</text>
</comment>
<feature type="region of interest" description="Disordered" evidence="2">
    <location>
        <begin position="136"/>
        <end position="171"/>
    </location>
</feature>
<organism evidence="3 4">
    <name type="scientific">Caerostris extrusa</name>
    <name type="common">Bark spider</name>
    <name type="synonym">Caerostris bankana</name>
    <dbReference type="NCBI Taxonomy" id="172846"/>
    <lineage>
        <taxon>Eukaryota</taxon>
        <taxon>Metazoa</taxon>
        <taxon>Ecdysozoa</taxon>
        <taxon>Arthropoda</taxon>
        <taxon>Chelicerata</taxon>
        <taxon>Arachnida</taxon>
        <taxon>Araneae</taxon>
        <taxon>Araneomorphae</taxon>
        <taxon>Entelegynae</taxon>
        <taxon>Araneoidea</taxon>
        <taxon>Araneidae</taxon>
        <taxon>Caerostris</taxon>
    </lineage>
</organism>
<gene>
    <name evidence="3" type="ORF">CEXT_290701</name>
</gene>
<dbReference type="SUPFAM" id="SSF48264">
    <property type="entry name" value="Cytochrome P450"/>
    <property type="match status" value="1"/>
</dbReference>
<evidence type="ECO:0000256" key="1">
    <source>
        <dbReference type="ARBA" id="ARBA00023033"/>
    </source>
</evidence>
<proteinExistence type="predicted"/>
<protein>
    <submittedName>
        <fullName evidence="3">Uncharacterized protein</fullName>
    </submittedName>
</protein>
<accession>A0AAV4PFK4</accession>
<keyword evidence="4" id="KW-1185">Reference proteome</keyword>
<dbReference type="Proteomes" id="UP001054945">
    <property type="component" value="Unassembled WGS sequence"/>
</dbReference>
<dbReference type="GO" id="GO:0005506">
    <property type="term" value="F:iron ion binding"/>
    <property type="evidence" value="ECO:0007669"/>
    <property type="project" value="InterPro"/>
</dbReference>
<dbReference type="GO" id="GO:0016705">
    <property type="term" value="F:oxidoreductase activity, acting on paired donors, with incorporation or reduction of molecular oxygen"/>
    <property type="evidence" value="ECO:0007669"/>
    <property type="project" value="InterPro"/>
</dbReference>
<dbReference type="GO" id="GO:0004497">
    <property type="term" value="F:monooxygenase activity"/>
    <property type="evidence" value="ECO:0007669"/>
    <property type="project" value="UniProtKB-KW"/>
</dbReference>